<dbReference type="Proteomes" id="UP000324738">
    <property type="component" value="Unassembled WGS sequence"/>
</dbReference>
<organism evidence="3 4">
    <name type="scientific">Aureimonas fodinaquatilis</name>
    <dbReference type="NCBI Taxonomy" id="2565783"/>
    <lineage>
        <taxon>Bacteria</taxon>
        <taxon>Pseudomonadati</taxon>
        <taxon>Pseudomonadota</taxon>
        <taxon>Alphaproteobacteria</taxon>
        <taxon>Hyphomicrobiales</taxon>
        <taxon>Aurantimonadaceae</taxon>
        <taxon>Aureimonas</taxon>
    </lineage>
</organism>
<dbReference type="EMBL" id="VTWH01000002">
    <property type="protein sequence ID" value="KAA0970398.1"/>
    <property type="molecule type" value="Genomic_DNA"/>
</dbReference>
<sequence length="579" mass="64984">MHKTETRDGMIIEWDAPFTMPDGIVIRADIFRPIEDGQYPALISYGPYGKGLAFQEGYKTAWEIMAQDYSDALEGTSNKYANWETADPEKWVPDGYAIIRFDSRGAGRSQGFLSVHSPQETDDICECIEQVARLPWCNGKVGMSGISYYAANQWRVAARQPASLAAICVWEGFADNYRDATHHGGILSVFRKNWQEMQVKTVQHGVGDRGPRSPVTGELVCGPETLAEDELERNRADMPNDLLRNNLDGDYYKNLSGDLSKITVPLLSAGNWGGQGLHLRGNIEGFLQAASEQKWLEMHGGAHWAEFYTDYGVALQKRFFGYFLKGEQNGWENQPKVQLQIRRPGEVRFAGRGEHEWPLARTQWTRYYLHPDTMSLATEAPTQASNMSYETMGNGLTFFSEPLTEDMEITGPSAVRLNLSSQTADADVFLVLQVFDPQGKEVHFYGALDPNTPVGQGWLRASHRKLDAEKSTPYRPYHNHDEQWMLTPGEPVSLDVEILPTSVVVPKGYRFALNIRGRDYEKPGAPAVLSNMKRPMTGCGPFIHDDPDDRPPALFDTRNTVHFDGAELPYILLPVIPKA</sequence>
<dbReference type="NCBIfam" id="TIGR00976">
    <property type="entry name" value="CocE_NonD"/>
    <property type="match status" value="1"/>
</dbReference>
<gene>
    <name evidence="3" type="ORF">FPY71_07715</name>
</gene>
<dbReference type="Pfam" id="PF02129">
    <property type="entry name" value="Peptidase_S15"/>
    <property type="match status" value="1"/>
</dbReference>
<dbReference type="Gene3D" id="2.60.120.260">
    <property type="entry name" value="Galactose-binding domain-like"/>
    <property type="match status" value="1"/>
</dbReference>
<dbReference type="InterPro" id="IPR008979">
    <property type="entry name" value="Galactose-bd-like_sf"/>
</dbReference>
<reference evidence="3 4" key="1">
    <citation type="submission" date="2019-08" db="EMBL/GenBank/DDBJ databases">
        <title>Aureimonas fodiniaquatilis sp. nov., isolated from a coal mine wastewater.</title>
        <authorList>
            <person name="Kim W."/>
        </authorList>
    </citation>
    <scope>NUCLEOTIDE SEQUENCE [LARGE SCALE GENOMIC DNA]</scope>
    <source>
        <strain evidence="3 4">CAU 1482</strain>
    </source>
</reference>
<dbReference type="InterPro" id="IPR013736">
    <property type="entry name" value="Xaa-Pro_dipept_C"/>
</dbReference>
<dbReference type="RefSeq" id="WP_149299337.1">
    <property type="nucleotide sequence ID" value="NZ_VTWH01000002.1"/>
</dbReference>
<dbReference type="Gene3D" id="3.40.50.1820">
    <property type="entry name" value="alpha/beta hydrolase"/>
    <property type="match status" value="1"/>
</dbReference>
<dbReference type="AlphaFoldDB" id="A0A5B0DVM5"/>
<dbReference type="SMART" id="SM00939">
    <property type="entry name" value="PepX_C"/>
    <property type="match status" value="1"/>
</dbReference>
<proteinExistence type="predicted"/>
<dbReference type="PANTHER" id="PTHR43056">
    <property type="entry name" value="PEPTIDASE S9 PROLYL OLIGOPEPTIDASE"/>
    <property type="match status" value="1"/>
</dbReference>
<feature type="domain" description="Xaa-Pro dipeptidyl-peptidase C-terminal" evidence="2">
    <location>
        <begin position="317"/>
        <end position="572"/>
    </location>
</feature>
<dbReference type="InterPro" id="IPR005674">
    <property type="entry name" value="CocE/Ser_esterase"/>
</dbReference>
<protein>
    <submittedName>
        <fullName evidence="3">CocE/NonD family hydrolase</fullName>
    </submittedName>
</protein>
<dbReference type="Gene3D" id="1.10.3020.20">
    <property type="match status" value="1"/>
</dbReference>
<dbReference type="InterPro" id="IPR050585">
    <property type="entry name" value="Xaa-Pro_dipeptidyl-ppase/CocE"/>
</dbReference>
<comment type="caution">
    <text evidence="3">The sequence shown here is derived from an EMBL/GenBank/DDBJ whole genome shotgun (WGS) entry which is preliminary data.</text>
</comment>
<evidence type="ECO:0000256" key="1">
    <source>
        <dbReference type="ARBA" id="ARBA00022801"/>
    </source>
</evidence>
<dbReference type="PANTHER" id="PTHR43056:SF10">
    <property type="entry name" value="COCE_NOND FAMILY, PUTATIVE (AFU_ORTHOLOGUE AFUA_7G00600)-RELATED"/>
    <property type="match status" value="1"/>
</dbReference>
<evidence type="ECO:0000313" key="3">
    <source>
        <dbReference type="EMBL" id="KAA0970398.1"/>
    </source>
</evidence>
<evidence type="ECO:0000313" key="4">
    <source>
        <dbReference type="Proteomes" id="UP000324738"/>
    </source>
</evidence>
<dbReference type="OrthoDB" id="9806163at2"/>
<keyword evidence="1 3" id="KW-0378">Hydrolase</keyword>
<dbReference type="GO" id="GO:0008239">
    <property type="term" value="F:dipeptidyl-peptidase activity"/>
    <property type="evidence" value="ECO:0007669"/>
    <property type="project" value="InterPro"/>
</dbReference>
<evidence type="ECO:0000259" key="2">
    <source>
        <dbReference type="SMART" id="SM00939"/>
    </source>
</evidence>
<dbReference type="SUPFAM" id="SSF53474">
    <property type="entry name" value="alpha/beta-Hydrolases"/>
    <property type="match status" value="1"/>
</dbReference>
<dbReference type="InterPro" id="IPR000383">
    <property type="entry name" value="Xaa-Pro-like_dom"/>
</dbReference>
<dbReference type="SUPFAM" id="SSF49785">
    <property type="entry name" value="Galactose-binding domain-like"/>
    <property type="match status" value="1"/>
</dbReference>
<dbReference type="InterPro" id="IPR029058">
    <property type="entry name" value="AB_hydrolase_fold"/>
</dbReference>
<accession>A0A5B0DVM5</accession>
<name>A0A5B0DVM5_9HYPH</name>
<dbReference type="Pfam" id="PF08530">
    <property type="entry name" value="PepX_C"/>
    <property type="match status" value="1"/>
</dbReference>
<keyword evidence="4" id="KW-1185">Reference proteome</keyword>